<dbReference type="SMART" id="SM00091">
    <property type="entry name" value="PAS"/>
    <property type="match status" value="1"/>
</dbReference>
<dbReference type="Gene3D" id="3.30.450.20">
    <property type="entry name" value="PAS domain"/>
    <property type="match status" value="1"/>
</dbReference>
<feature type="domain" description="Histidine kinase" evidence="8">
    <location>
        <begin position="369"/>
        <end position="584"/>
    </location>
</feature>
<evidence type="ECO:0000256" key="1">
    <source>
        <dbReference type="ARBA" id="ARBA00000085"/>
    </source>
</evidence>
<feature type="transmembrane region" description="Helical" evidence="7">
    <location>
        <begin position="71"/>
        <end position="89"/>
    </location>
</feature>
<dbReference type="InterPro" id="IPR036890">
    <property type="entry name" value="HATPase_C_sf"/>
</dbReference>
<feature type="transmembrane region" description="Helical" evidence="7">
    <location>
        <begin position="211"/>
        <end position="228"/>
    </location>
</feature>
<keyword evidence="7" id="KW-0472">Membrane</keyword>
<feature type="transmembrane region" description="Helical" evidence="7">
    <location>
        <begin position="145"/>
        <end position="169"/>
    </location>
</feature>
<keyword evidence="4" id="KW-0808">Transferase</keyword>
<feature type="transmembrane region" description="Helical" evidence="7">
    <location>
        <begin position="6"/>
        <end position="27"/>
    </location>
</feature>
<accession>A0A2T3HIF8</accession>
<comment type="caution">
    <text evidence="9">The sequence shown here is derived from an EMBL/GenBank/DDBJ whole genome shotgun (WGS) entry which is preliminary data.</text>
</comment>
<evidence type="ECO:0000259" key="8">
    <source>
        <dbReference type="PROSITE" id="PS50109"/>
    </source>
</evidence>
<keyword evidence="7" id="KW-0812">Transmembrane</keyword>
<dbReference type="PRINTS" id="PR00344">
    <property type="entry name" value="BCTRLSENSOR"/>
</dbReference>
<dbReference type="SUPFAM" id="SSF55785">
    <property type="entry name" value="PYP-like sensor domain (PAS domain)"/>
    <property type="match status" value="1"/>
</dbReference>
<dbReference type="EMBL" id="PYLS01000006">
    <property type="protein sequence ID" value="PST82193.1"/>
    <property type="molecule type" value="Genomic_DNA"/>
</dbReference>
<dbReference type="OrthoDB" id="9810447at2"/>
<reference evidence="9 10" key="1">
    <citation type="submission" date="2018-03" db="EMBL/GenBank/DDBJ databases">
        <authorList>
            <person name="Keele B.F."/>
        </authorList>
    </citation>
    <scope>NUCLEOTIDE SEQUENCE [LARGE SCALE GENOMIC DNA]</scope>
    <source>
        <strain evidence="9 10">YL28-9</strain>
    </source>
</reference>
<feature type="transmembrane region" description="Helical" evidence="7">
    <location>
        <begin position="101"/>
        <end position="125"/>
    </location>
</feature>
<evidence type="ECO:0000256" key="4">
    <source>
        <dbReference type="ARBA" id="ARBA00022679"/>
    </source>
</evidence>
<dbReference type="GO" id="GO:0000155">
    <property type="term" value="F:phosphorelay sensor kinase activity"/>
    <property type="evidence" value="ECO:0007669"/>
    <property type="project" value="InterPro"/>
</dbReference>
<dbReference type="PANTHER" id="PTHR43711:SF1">
    <property type="entry name" value="HISTIDINE KINASE 1"/>
    <property type="match status" value="1"/>
</dbReference>
<keyword evidence="7" id="KW-1133">Transmembrane helix</keyword>
<evidence type="ECO:0000313" key="9">
    <source>
        <dbReference type="EMBL" id="PST82193.1"/>
    </source>
</evidence>
<dbReference type="InterPro" id="IPR035965">
    <property type="entry name" value="PAS-like_dom_sf"/>
</dbReference>
<evidence type="ECO:0000313" key="10">
    <source>
        <dbReference type="Proteomes" id="UP000240912"/>
    </source>
</evidence>
<dbReference type="InterPro" id="IPR013767">
    <property type="entry name" value="PAS_fold"/>
</dbReference>
<evidence type="ECO:0000256" key="2">
    <source>
        <dbReference type="ARBA" id="ARBA00012438"/>
    </source>
</evidence>
<feature type="transmembrane region" description="Helical" evidence="7">
    <location>
        <begin position="34"/>
        <end position="51"/>
    </location>
</feature>
<dbReference type="RefSeq" id="WP_107216312.1">
    <property type="nucleotide sequence ID" value="NZ_KZ686270.1"/>
</dbReference>
<dbReference type="Gene3D" id="3.30.565.10">
    <property type="entry name" value="Histidine kinase-like ATPase, C-terminal domain"/>
    <property type="match status" value="1"/>
</dbReference>
<comment type="catalytic activity">
    <reaction evidence="1">
        <text>ATP + protein L-histidine = ADP + protein N-phospho-L-histidine.</text>
        <dbReference type="EC" id="2.7.13.3"/>
    </reaction>
</comment>
<dbReference type="InterPro" id="IPR004358">
    <property type="entry name" value="Sig_transdc_His_kin-like_C"/>
</dbReference>
<dbReference type="InterPro" id="IPR003661">
    <property type="entry name" value="HisK_dim/P_dom"/>
</dbReference>
<keyword evidence="3" id="KW-0597">Phosphoprotein</keyword>
<dbReference type="InterPro" id="IPR050736">
    <property type="entry name" value="Sensor_HK_Regulatory"/>
</dbReference>
<dbReference type="Pfam" id="PF02518">
    <property type="entry name" value="HATPase_c"/>
    <property type="match status" value="1"/>
</dbReference>
<dbReference type="SMART" id="SM00387">
    <property type="entry name" value="HATPase_c"/>
    <property type="match status" value="1"/>
</dbReference>
<dbReference type="InterPro" id="IPR036097">
    <property type="entry name" value="HisK_dim/P_sf"/>
</dbReference>
<feature type="transmembrane region" description="Helical" evidence="7">
    <location>
        <begin position="181"/>
        <end position="199"/>
    </location>
</feature>
<dbReference type="SUPFAM" id="SSF55874">
    <property type="entry name" value="ATPase domain of HSP90 chaperone/DNA topoisomerase II/histidine kinase"/>
    <property type="match status" value="1"/>
</dbReference>
<dbReference type="InterPro" id="IPR003594">
    <property type="entry name" value="HATPase_dom"/>
</dbReference>
<dbReference type="PANTHER" id="PTHR43711">
    <property type="entry name" value="TWO-COMPONENT HISTIDINE KINASE"/>
    <property type="match status" value="1"/>
</dbReference>
<keyword evidence="5 9" id="KW-0418">Kinase</keyword>
<dbReference type="Pfam" id="PF00989">
    <property type="entry name" value="PAS"/>
    <property type="match status" value="1"/>
</dbReference>
<dbReference type="SMART" id="SM00388">
    <property type="entry name" value="HisKA"/>
    <property type="match status" value="1"/>
</dbReference>
<keyword evidence="10" id="KW-1185">Reference proteome</keyword>
<evidence type="ECO:0000256" key="3">
    <source>
        <dbReference type="ARBA" id="ARBA00022553"/>
    </source>
</evidence>
<dbReference type="GO" id="GO:0006355">
    <property type="term" value="P:regulation of DNA-templated transcription"/>
    <property type="evidence" value="ECO:0007669"/>
    <property type="project" value="InterPro"/>
</dbReference>
<proteinExistence type="predicted"/>
<protein>
    <recommendedName>
        <fullName evidence="2">histidine kinase</fullName>
        <ecNumber evidence="2">2.7.13.3</ecNumber>
    </recommendedName>
</protein>
<dbReference type="Pfam" id="PF16927">
    <property type="entry name" value="HisKA_7TM"/>
    <property type="match status" value="1"/>
</dbReference>
<gene>
    <name evidence="9" type="ORF">C7T94_15445</name>
</gene>
<sequence length="585" mass="66213">MTFAFNIYAILLLVSGLAILCMSSLIIRRENGTMKWLGCTLFSNAVWSIAYGFELASPTAWQMKFFTNIEYLGIATLPVFWYLFCLSMCSKDEWYGRTRNMALLFVVPCVTILLVWTNSLHHWYYRSHSANFMGPFPMADIEPGWFYRFFTVYFYGLLAHGVYLLIINFRRTDPIYRAQHHLILFASFIPWIANILYVLGIRPLVNLDLTPFAFTLTIIIVLIAIYRFKIFDVIPLAREKVLDLMQDGFILLDERDRMIDINSAAKRFLGLGDRLIGRSIYSFISEESELTAAIRQKKPGKIEVRTAATTGKLQLEAELRFMDDSKFNVPVTLVKIQDLTTLRQDALRLKEQAHELQQLNQLKDTIFSVIAHDLRGPLVNLSEVIKMLSKDQITLEEFKEIAPGVNRDILYTTDLLENILHWSRSQMKGFELQRDHFSLNALVEHEAGYYEPAAKAKSISITKDLGADLIIHADKLMIQIVVRNLVNNAIKFCLPGGNIHLATKISGGIAQLSIADTGIGIAPERIPSMFSFSNRSTRGTHNERGTGLGLLVCKDFMIRNGGSITVKSAPGQGTTFCINLPLPAA</sequence>
<dbReference type="EC" id="2.7.13.3" evidence="2"/>
<name>A0A2T3HIF8_9SPHI</name>
<evidence type="ECO:0000256" key="6">
    <source>
        <dbReference type="ARBA" id="ARBA00023012"/>
    </source>
</evidence>
<evidence type="ECO:0000256" key="7">
    <source>
        <dbReference type="SAM" id="Phobius"/>
    </source>
</evidence>
<dbReference type="Gene3D" id="1.10.287.130">
    <property type="match status" value="1"/>
</dbReference>
<dbReference type="PROSITE" id="PS50109">
    <property type="entry name" value="HIS_KIN"/>
    <property type="match status" value="1"/>
</dbReference>
<organism evidence="9 10">
    <name type="scientific">Pedobacter yulinensis</name>
    <dbReference type="NCBI Taxonomy" id="2126353"/>
    <lineage>
        <taxon>Bacteria</taxon>
        <taxon>Pseudomonadati</taxon>
        <taxon>Bacteroidota</taxon>
        <taxon>Sphingobacteriia</taxon>
        <taxon>Sphingobacteriales</taxon>
        <taxon>Sphingobacteriaceae</taxon>
        <taxon>Pedobacter</taxon>
    </lineage>
</organism>
<dbReference type="SUPFAM" id="SSF47384">
    <property type="entry name" value="Homodimeric domain of signal transducing histidine kinase"/>
    <property type="match status" value="1"/>
</dbReference>
<dbReference type="InterPro" id="IPR000014">
    <property type="entry name" value="PAS"/>
</dbReference>
<dbReference type="AlphaFoldDB" id="A0A2T3HIF8"/>
<dbReference type="InterPro" id="IPR031621">
    <property type="entry name" value="HisKA_7TM"/>
</dbReference>
<dbReference type="Proteomes" id="UP000240912">
    <property type="component" value="Unassembled WGS sequence"/>
</dbReference>
<dbReference type="InterPro" id="IPR005467">
    <property type="entry name" value="His_kinase_dom"/>
</dbReference>
<evidence type="ECO:0000256" key="5">
    <source>
        <dbReference type="ARBA" id="ARBA00022777"/>
    </source>
</evidence>
<dbReference type="CDD" id="cd00082">
    <property type="entry name" value="HisKA"/>
    <property type="match status" value="1"/>
</dbReference>
<keyword evidence="6" id="KW-0902">Two-component regulatory system</keyword>
<dbReference type="CDD" id="cd00130">
    <property type="entry name" value="PAS"/>
    <property type="match status" value="1"/>
</dbReference>